<gene>
    <name evidence="4" type="ordered locus">SpiGrapes_0747</name>
</gene>
<dbReference type="STRING" id="158190.SpiGrapes_0747"/>
<sequence length="189" mass="21938">MAQMTKLALSQSLRQLMSERTLDKITVKEVVARCGVNRQTFYYHFKDIYDLLDWMFAHDGEEFARKYPRIDIDDDGQNTMIAICKSLKDHREVTINVYHSLGRERLDRYLCREAYKLLYQSIKVKGDALGVSDENCRLLANFYKHAFVGITLDWVQDGMAGDIEDIVSRFHPILSGTFDSALKRMAMSH</sequence>
<dbReference type="Pfam" id="PF00440">
    <property type="entry name" value="TetR_N"/>
    <property type="match status" value="1"/>
</dbReference>
<name>G8QYM0_SPHPG</name>
<dbReference type="RefSeq" id="WP_014269432.1">
    <property type="nucleotide sequence ID" value="NC_016633.1"/>
</dbReference>
<dbReference type="SUPFAM" id="SSF46689">
    <property type="entry name" value="Homeodomain-like"/>
    <property type="match status" value="1"/>
</dbReference>
<evidence type="ECO:0000256" key="1">
    <source>
        <dbReference type="ARBA" id="ARBA00023125"/>
    </source>
</evidence>
<organism evidence="4 5">
    <name type="scientific">Sphaerochaeta pleomorpha (strain ATCC BAA-1885 / DSM 22778 / Grapes)</name>
    <dbReference type="NCBI Taxonomy" id="158190"/>
    <lineage>
        <taxon>Bacteria</taxon>
        <taxon>Pseudomonadati</taxon>
        <taxon>Spirochaetota</taxon>
        <taxon>Spirochaetia</taxon>
        <taxon>Spirochaetales</taxon>
        <taxon>Sphaerochaetaceae</taxon>
        <taxon>Sphaerochaeta</taxon>
    </lineage>
</organism>
<reference evidence="4 5" key="1">
    <citation type="submission" date="2011-11" db="EMBL/GenBank/DDBJ databases">
        <title>Complete sequence of Spirochaeta sp. grapes.</title>
        <authorList>
            <consortium name="US DOE Joint Genome Institute"/>
            <person name="Lucas S."/>
            <person name="Han J."/>
            <person name="Lapidus A."/>
            <person name="Cheng J.-F."/>
            <person name="Goodwin L."/>
            <person name="Pitluck S."/>
            <person name="Peters L."/>
            <person name="Ovchinnikova G."/>
            <person name="Munk A.C."/>
            <person name="Detter J.C."/>
            <person name="Han C."/>
            <person name="Tapia R."/>
            <person name="Land M."/>
            <person name="Hauser L."/>
            <person name="Kyrpides N."/>
            <person name="Ivanova N."/>
            <person name="Pagani I."/>
            <person name="Ritalahtilisa K."/>
            <person name="Loeffler F."/>
            <person name="Woyke T."/>
        </authorList>
    </citation>
    <scope>NUCLEOTIDE SEQUENCE [LARGE SCALE GENOMIC DNA]</scope>
    <source>
        <strain evidence="5">ATCC BAA-1885 / DSM 22778 / Grapes</strain>
    </source>
</reference>
<protein>
    <submittedName>
        <fullName evidence="4">Transcriptional regulator</fullName>
    </submittedName>
</protein>
<dbReference type="Gene3D" id="1.10.357.10">
    <property type="entry name" value="Tetracycline Repressor, domain 2"/>
    <property type="match status" value="1"/>
</dbReference>
<dbReference type="PROSITE" id="PS50977">
    <property type="entry name" value="HTH_TETR_2"/>
    <property type="match status" value="1"/>
</dbReference>
<feature type="DNA-binding region" description="H-T-H motif" evidence="2">
    <location>
        <begin position="26"/>
        <end position="45"/>
    </location>
</feature>
<evidence type="ECO:0000259" key="3">
    <source>
        <dbReference type="PROSITE" id="PS50977"/>
    </source>
</evidence>
<dbReference type="HOGENOM" id="CLU_087539_2_1_12"/>
<dbReference type="InterPro" id="IPR001647">
    <property type="entry name" value="HTH_TetR"/>
</dbReference>
<dbReference type="InterPro" id="IPR039532">
    <property type="entry name" value="TetR_C_Firmicutes"/>
</dbReference>
<accession>G8QYM0</accession>
<evidence type="ECO:0000313" key="4">
    <source>
        <dbReference type="EMBL" id="AEV28583.1"/>
    </source>
</evidence>
<evidence type="ECO:0000313" key="5">
    <source>
        <dbReference type="Proteomes" id="UP000005632"/>
    </source>
</evidence>
<keyword evidence="5" id="KW-1185">Reference proteome</keyword>
<evidence type="ECO:0000256" key="2">
    <source>
        <dbReference type="PROSITE-ProRule" id="PRU00335"/>
    </source>
</evidence>
<keyword evidence="1 2" id="KW-0238">DNA-binding</keyword>
<dbReference type="PANTHER" id="PTHR43479">
    <property type="entry name" value="ACREF/ENVCD OPERON REPRESSOR-RELATED"/>
    <property type="match status" value="1"/>
</dbReference>
<dbReference type="GO" id="GO:0003677">
    <property type="term" value="F:DNA binding"/>
    <property type="evidence" value="ECO:0007669"/>
    <property type="project" value="UniProtKB-UniRule"/>
</dbReference>
<dbReference type="EMBL" id="CP003155">
    <property type="protein sequence ID" value="AEV28583.1"/>
    <property type="molecule type" value="Genomic_DNA"/>
</dbReference>
<dbReference type="eggNOG" id="COG1309">
    <property type="taxonomic scope" value="Bacteria"/>
</dbReference>
<dbReference type="Proteomes" id="UP000005632">
    <property type="component" value="Chromosome"/>
</dbReference>
<dbReference type="InterPro" id="IPR050624">
    <property type="entry name" value="HTH-type_Tx_Regulator"/>
</dbReference>
<dbReference type="Pfam" id="PF14278">
    <property type="entry name" value="TetR_C_8"/>
    <property type="match status" value="1"/>
</dbReference>
<proteinExistence type="predicted"/>
<dbReference type="PANTHER" id="PTHR43479:SF7">
    <property type="entry name" value="TETR-FAMILY TRANSCRIPTIONAL REGULATOR"/>
    <property type="match status" value="1"/>
</dbReference>
<dbReference type="AlphaFoldDB" id="G8QYM0"/>
<dbReference type="InterPro" id="IPR009057">
    <property type="entry name" value="Homeodomain-like_sf"/>
</dbReference>
<feature type="domain" description="HTH tetR-type" evidence="3">
    <location>
        <begin position="3"/>
        <end position="63"/>
    </location>
</feature>
<dbReference type="OrthoDB" id="9810250at2"/>
<dbReference type="KEGG" id="sgp:SpiGrapes_0747"/>